<dbReference type="PANTHER" id="PTHR23152:SF4">
    <property type="entry name" value="2-OXOADIPATE DEHYDROGENASE COMPLEX COMPONENT E1"/>
    <property type="match status" value="1"/>
</dbReference>
<dbReference type="GO" id="GO:0005829">
    <property type="term" value="C:cytosol"/>
    <property type="evidence" value="ECO:0007669"/>
    <property type="project" value="TreeGrafter"/>
</dbReference>
<evidence type="ECO:0000256" key="3">
    <source>
        <dbReference type="ARBA" id="ARBA00006936"/>
    </source>
</evidence>
<comment type="similarity">
    <text evidence="3">Belongs to the alpha-ketoglutarate dehydrogenase family.</text>
</comment>
<accession>A0A450TXZ0</accession>
<dbReference type="InterPro" id="IPR031717">
    <property type="entry name" value="ODO-1/KGD_C"/>
</dbReference>
<proteinExistence type="inferred from homology"/>
<dbReference type="EC" id="1.2.4.2" evidence="4"/>
<dbReference type="SMART" id="SM00861">
    <property type="entry name" value="Transket_pyr"/>
    <property type="match status" value="1"/>
</dbReference>
<dbReference type="Pfam" id="PF00676">
    <property type="entry name" value="E1_dh"/>
    <property type="match status" value="1"/>
</dbReference>
<dbReference type="GO" id="GO:0030976">
    <property type="term" value="F:thiamine pyrophosphate binding"/>
    <property type="evidence" value="ECO:0007669"/>
    <property type="project" value="InterPro"/>
</dbReference>
<dbReference type="NCBIfam" id="TIGR00239">
    <property type="entry name" value="2oxo_dh_E1"/>
    <property type="match status" value="1"/>
</dbReference>
<gene>
    <name evidence="10" type="ORF">BECKFW1821C_GA0114237_10597</name>
</gene>
<dbReference type="CDD" id="cd02016">
    <property type="entry name" value="TPP_E1_OGDC_like"/>
    <property type="match status" value="1"/>
</dbReference>
<dbReference type="Gene3D" id="1.10.287.1150">
    <property type="entry name" value="TPP helical domain"/>
    <property type="match status" value="1"/>
</dbReference>
<feature type="domain" description="Transketolase-like pyrimidine-binding" evidence="9">
    <location>
        <begin position="587"/>
        <end position="783"/>
    </location>
</feature>
<dbReference type="GO" id="GO:0006099">
    <property type="term" value="P:tricarboxylic acid cycle"/>
    <property type="evidence" value="ECO:0007669"/>
    <property type="project" value="TreeGrafter"/>
</dbReference>
<evidence type="ECO:0000256" key="6">
    <source>
        <dbReference type="ARBA" id="ARBA00023002"/>
    </source>
</evidence>
<dbReference type="Gene3D" id="3.40.50.11610">
    <property type="entry name" value="Multifunctional 2-oxoglutarate metabolism enzyme, C-terminal domain"/>
    <property type="match status" value="1"/>
</dbReference>
<dbReference type="InterPro" id="IPR032106">
    <property type="entry name" value="2-oxogl_dehyd_N"/>
</dbReference>
<dbReference type="FunFam" id="1.10.287.1150:FF:000004">
    <property type="entry name" value="2-oxoglutarate dehydrogenase E1 component"/>
    <property type="match status" value="1"/>
</dbReference>
<dbReference type="InterPro" id="IPR001017">
    <property type="entry name" value="DH_E1"/>
</dbReference>
<dbReference type="Pfam" id="PF16870">
    <property type="entry name" value="OxoGdeHyase_C"/>
    <property type="match status" value="1"/>
</dbReference>
<keyword evidence="7" id="KW-0786">Thiamine pyrophosphate</keyword>
<evidence type="ECO:0000256" key="8">
    <source>
        <dbReference type="ARBA" id="ARBA00030680"/>
    </source>
</evidence>
<protein>
    <recommendedName>
        <fullName evidence="5">2-oxoglutarate dehydrogenase E1 component</fullName>
        <ecNumber evidence="4">1.2.4.2</ecNumber>
    </recommendedName>
    <alternativeName>
        <fullName evidence="8">Alpha-ketoglutarate dehydrogenase</fullName>
    </alternativeName>
</protein>
<organism evidence="10">
    <name type="scientific">Candidatus Kentrum sp. FW</name>
    <dbReference type="NCBI Taxonomy" id="2126338"/>
    <lineage>
        <taxon>Bacteria</taxon>
        <taxon>Pseudomonadati</taxon>
        <taxon>Pseudomonadota</taxon>
        <taxon>Gammaproteobacteria</taxon>
        <taxon>Candidatus Kentrum</taxon>
    </lineage>
</organism>
<dbReference type="AlphaFoldDB" id="A0A450TXZ0"/>
<dbReference type="Gene3D" id="3.40.50.970">
    <property type="match status" value="1"/>
</dbReference>
<dbReference type="PIRSF" id="PIRSF000157">
    <property type="entry name" value="Oxoglu_dh_E1"/>
    <property type="match status" value="1"/>
</dbReference>
<reference evidence="10" key="1">
    <citation type="submission" date="2019-02" db="EMBL/GenBank/DDBJ databases">
        <authorList>
            <person name="Gruber-Vodicka R. H."/>
            <person name="Seah K. B. B."/>
        </authorList>
    </citation>
    <scope>NUCLEOTIDE SEQUENCE</scope>
    <source>
        <strain evidence="10">BECK_BZ131</strain>
    </source>
</reference>
<dbReference type="EMBL" id="CAADFE010000059">
    <property type="protein sequence ID" value="VFJ74218.1"/>
    <property type="molecule type" value="Genomic_DNA"/>
</dbReference>
<evidence type="ECO:0000256" key="2">
    <source>
        <dbReference type="ARBA" id="ARBA00003906"/>
    </source>
</evidence>
<dbReference type="InterPro" id="IPR029061">
    <property type="entry name" value="THDP-binding"/>
</dbReference>
<evidence type="ECO:0000259" key="9">
    <source>
        <dbReference type="SMART" id="SM00861"/>
    </source>
</evidence>
<evidence type="ECO:0000313" key="10">
    <source>
        <dbReference type="EMBL" id="VFJ74218.1"/>
    </source>
</evidence>
<evidence type="ECO:0000256" key="1">
    <source>
        <dbReference type="ARBA" id="ARBA00001964"/>
    </source>
</evidence>
<evidence type="ECO:0000256" key="5">
    <source>
        <dbReference type="ARBA" id="ARBA00013321"/>
    </source>
</evidence>
<dbReference type="InterPro" id="IPR042179">
    <property type="entry name" value="KGD_C_sf"/>
</dbReference>
<keyword evidence="6" id="KW-0560">Oxidoreductase</keyword>
<name>A0A450TXZ0_9GAMM</name>
<dbReference type="InterPro" id="IPR011603">
    <property type="entry name" value="2oxoglutarate_DH_E1"/>
</dbReference>
<dbReference type="InterPro" id="IPR005475">
    <property type="entry name" value="Transketolase-like_Pyr-bd"/>
</dbReference>
<dbReference type="SUPFAM" id="SSF52518">
    <property type="entry name" value="Thiamin diphosphate-binding fold (THDP-binding)"/>
    <property type="match status" value="2"/>
</dbReference>
<dbReference type="NCBIfam" id="NF008907">
    <property type="entry name" value="PRK12270.1"/>
    <property type="match status" value="1"/>
</dbReference>
<evidence type="ECO:0000256" key="7">
    <source>
        <dbReference type="ARBA" id="ARBA00023052"/>
    </source>
</evidence>
<dbReference type="GO" id="GO:0004591">
    <property type="term" value="F:oxoglutarate dehydrogenase (succinyl-transferring) activity"/>
    <property type="evidence" value="ECO:0007669"/>
    <property type="project" value="UniProtKB-EC"/>
</dbReference>
<dbReference type="Pfam" id="PF16078">
    <property type="entry name" value="2-oxogl_dehyd_N"/>
    <property type="match status" value="1"/>
</dbReference>
<dbReference type="GO" id="GO:0045252">
    <property type="term" value="C:oxoglutarate dehydrogenase complex"/>
    <property type="evidence" value="ECO:0007669"/>
    <property type="project" value="TreeGrafter"/>
</dbReference>
<dbReference type="Gene3D" id="3.40.50.12470">
    <property type="match status" value="1"/>
</dbReference>
<comment type="function">
    <text evidence="2">E1 component of the 2-oxoglutarate dehydrogenase (OGDH) complex which catalyzes the decarboxylation of 2-oxoglutarate, the first step in the conversion of 2-oxoglutarate to succinyl-CoA and CO(2).</text>
</comment>
<evidence type="ECO:0000256" key="4">
    <source>
        <dbReference type="ARBA" id="ARBA00012280"/>
    </source>
</evidence>
<sequence length="933" mass="105471">MREIGISSECLDNTMTTSALDPGNRAFIEQLYAAFLENPSSISREWRDYFHGLDESQHRPTDSDADKRQSTALVKKQAAVSRLISAHRFRGHRLAHLDPLNIRKRIPAPDLEIVSHGLTEADLDKTFHTGTLVGPPQATLREILNTVREIYCRHIGAEYMYITSTEEKQWIRERLESARGQFEFSAEKKRDILKWLTAANEFETYLHKKYVGQKRFSLEGGESLIPLLDELIQGFGANQDGCEIVIGMAHRGRLNALVNIFGKSPGALFSEFEGKANPTEDSVEISGDVKYHLGFASEISTPNGHIHAALAFNPSHLEIIDPVVEGSVRARQDRRNDTECNQVLPVLIHGDASFAGQGVVMETLNLSGTRNYRTGGTIHIIVNNQIGFTTSDPRDSRSTHHCTDVAKMVQAPIFHVNGEDPEAVLFITRLALDYRMRFKKDVVIDMVCYRRHGHNEADEPLTTQPMMYKKIAQKPNVRQLYANRLVAEGILEEKEAEQITEQYRMALDENRIVSRPLIKNHKGRYLANWRPYEGTPWDHPTDTAVPVTIIERLGKRIARCPPGFTLHRGIARILDAREEMALGKRPIDWGFAETMAYATLLEDGYSVRLSGQDSERGTFFHRHAVFHDQERGDVYRPLEQILPLSDGKPKCQTINSLLSEEAVLGFEFGYSTSEPECLVIWEAQFGDFANGAQVVIDQFLSSSEAKWGILCGLVLLLPHSYDGQGPEHSSARLERFLQLAAQHNLQICVPSTPAQMFHLLRRQMLRPYRKPLVVMSPKSLLRHRLSTATREDLARGTFRTIIDEVDDQNKNSVLRVILCAGKVYYDLLEQRRKNNIKHIALLRLEQLYPFPREEVAAVLAQYPSAVEIMWAQEEPKNQGAWDFINSRRQLAGLLTPEQTLSYAGRPYAAAPAAGRLGLHLEEQQALTNDALVL</sequence>
<dbReference type="PANTHER" id="PTHR23152">
    <property type="entry name" value="2-OXOGLUTARATE DEHYDROGENASE"/>
    <property type="match status" value="1"/>
</dbReference>
<dbReference type="Pfam" id="PF02779">
    <property type="entry name" value="Transket_pyr"/>
    <property type="match status" value="1"/>
</dbReference>
<comment type="cofactor">
    <cofactor evidence="1">
        <name>thiamine diphosphate</name>
        <dbReference type="ChEBI" id="CHEBI:58937"/>
    </cofactor>
</comment>
<dbReference type="NCBIfam" id="NF006914">
    <property type="entry name" value="PRK09404.1"/>
    <property type="match status" value="1"/>
</dbReference>